<dbReference type="EMBL" id="VUOD01000004">
    <property type="protein sequence ID" value="KAA2285109.1"/>
    <property type="molecule type" value="Genomic_DNA"/>
</dbReference>
<proteinExistence type="predicted"/>
<dbReference type="AlphaFoldDB" id="A0A5B2ZAP8"/>
<dbReference type="Proteomes" id="UP000322165">
    <property type="component" value="Unassembled WGS sequence"/>
</dbReference>
<sequence length="162" mass="17097">MPPDSRNPVAPPLSLLLVLEGPPPADTCARLAALQEVLPVAERYVFGHGDPQRLAPAFRRLAATAPGLRVELATRALSQAAALAQAVAAAAAPWVLWLPEWPRPGEVATVSSLWRGHAGAAMAGDPANGPCLFRRDTPLRLRRACAVLAGRMGLGRAAWRPV</sequence>
<reference evidence="1 2" key="2">
    <citation type="submission" date="2019-09" db="EMBL/GenBank/DDBJ databases">
        <authorList>
            <person name="Mazur A."/>
        </authorList>
    </citation>
    <scope>NUCLEOTIDE SEQUENCE [LARGE SCALE GENOMIC DNA]</scope>
    <source>
        <strain evidence="1 2">3729k</strain>
    </source>
</reference>
<evidence type="ECO:0000313" key="2">
    <source>
        <dbReference type="Proteomes" id="UP000322165"/>
    </source>
</evidence>
<name>A0A5B2ZAP8_9GAMM</name>
<gene>
    <name evidence="1" type="ORF">F0415_07655</name>
</gene>
<accession>A0A5B2ZAP8</accession>
<organism evidence="1 2">
    <name type="scientific">Arenimonas fontis</name>
    <dbReference type="NCBI Taxonomy" id="2608255"/>
    <lineage>
        <taxon>Bacteria</taxon>
        <taxon>Pseudomonadati</taxon>
        <taxon>Pseudomonadota</taxon>
        <taxon>Gammaproteobacteria</taxon>
        <taxon>Lysobacterales</taxon>
        <taxon>Lysobacteraceae</taxon>
        <taxon>Arenimonas</taxon>
    </lineage>
</organism>
<protein>
    <submittedName>
        <fullName evidence="1">Uncharacterized protein</fullName>
    </submittedName>
</protein>
<keyword evidence="2" id="KW-1185">Reference proteome</keyword>
<dbReference type="RefSeq" id="WP_149860608.1">
    <property type="nucleotide sequence ID" value="NZ_VUOD01000004.1"/>
</dbReference>
<evidence type="ECO:0000313" key="1">
    <source>
        <dbReference type="EMBL" id="KAA2285109.1"/>
    </source>
</evidence>
<comment type="caution">
    <text evidence="1">The sequence shown here is derived from an EMBL/GenBank/DDBJ whole genome shotgun (WGS) entry which is preliminary data.</text>
</comment>
<reference evidence="1 2" key="1">
    <citation type="submission" date="2019-09" db="EMBL/GenBank/DDBJ databases">
        <title>Arenimonas chukotkensis sp. nov., a bacterium isolated from Chukotka hot spring, Arctic region, Russia.</title>
        <authorList>
            <person name="Zayulina K.S."/>
            <person name="Prokofeva M.I."/>
            <person name="Elcheninov A.G."/>
            <person name="Novikov A."/>
            <person name="Kochetkova T.V."/>
            <person name="Kublanov I.V."/>
        </authorList>
    </citation>
    <scope>NUCLEOTIDE SEQUENCE [LARGE SCALE GENOMIC DNA]</scope>
    <source>
        <strain evidence="1 2">3729k</strain>
    </source>
</reference>